<comment type="cofactor">
    <cofactor evidence="1">
        <name>FMN</name>
        <dbReference type="ChEBI" id="CHEBI:58210"/>
    </cofactor>
</comment>
<feature type="binding site" evidence="7">
    <location>
        <begin position="294"/>
        <end position="298"/>
    </location>
    <ligand>
        <name>FMN</name>
        <dbReference type="ChEBI" id="CHEBI:58210"/>
    </ligand>
</feature>
<dbReference type="PATRIC" id="fig|121290.4.peg.589"/>
<dbReference type="AlphaFoldDB" id="A0A109BAJ7"/>
<dbReference type="RefSeq" id="WP_068463912.1">
    <property type="nucleotide sequence ID" value="NZ_LMTR01000082.1"/>
</dbReference>
<feature type="binding site" evidence="7">
    <location>
        <position position="118"/>
    </location>
    <ligand>
        <name>FMN</name>
        <dbReference type="ChEBI" id="CHEBI:58210"/>
    </ligand>
</feature>
<accession>A0A109BAJ7</accession>
<keyword evidence="2 7" id="KW-0285">Flavoprotein</keyword>
<dbReference type="InterPro" id="IPR000262">
    <property type="entry name" value="FMN-dep_DH"/>
</dbReference>
<dbReference type="EMBL" id="LMTR01000082">
    <property type="protein sequence ID" value="KWT65239.1"/>
    <property type="molecule type" value="Genomic_DNA"/>
</dbReference>
<dbReference type="PANTHER" id="PTHR10578:SF107">
    <property type="entry name" value="2-HYDROXYACID OXIDASE 1"/>
    <property type="match status" value="1"/>
</dbReference>
<protein>
    <submittedName>
        <fullName evidence="9">L-lactate dehydrogenase</fullName>
        <ecNumber evidence="9">1.1.2.3</ecNumber>
    </submittedName>
</protein>
<dbReference type="SUPFAM" id="SSF51395">
    <property type="entry name" value="FMN-linked oxidoreductases"/>
    <property type="match status" value="1"/>
</dbReference>
<dbReference type="PANTHER" id="PTHR10578">
    <property type="entry name" value="S -2-HYDROXY-ACID OXIDASE-RELATED"/>
    <property type="match status" value="1"/>
</dbReference>
<feature type="binding site" evidence="7">
    <location>
        <position position="263"/>
    </location>
    <ligand>
        <name>glyoxylate</name>
        <dbReference type="ChEBI" id="CHEBI:36655"/>
    </ligand>
</feature>
<keyword evidence="4 9" id="KW-0560">Oxidoreductase</keyword>
<evidence type="ECO:0000313" key="10">
    <source>
        <dbReference type="Proteomes" id="UP000059074"/>
    </source>
</evidence>
<dbReference type="STRING" id="121290.APY04_2988"/>
<organism evidence="9 10">
    <name type="scientific">Hyphomicrobium sulfonivorans</name>
    <dbReference type="NCBI Taxonomy" id="121290"/>
    <lineage>
        <taxon>Bacteria</taxon>
        <taxon>Pseudomonadati</taxon>
        <taxon>Pseudomonadota</taxon>
        <taxon>Alphaproteobacteria</taxon>
        <taxon>Hyphomicrobiales</taxon>
        <taxon>Hyphomicrobiaceae</taxon>
        <taxon>Hyphomicrobium</taxon>
    </lineage>
</organism>
<dbReference type="PIRSF" id="PIRSF000138">
    <property type="entry name" value="Al-hdrx_acd_dh"/>
    <property type="match status" value="1"/>
</dbReference>
<evidence type="ECO:0000256" key="1">
    <source>
        <dbReference type="ARBA" id="ARBA00001917"/>
    </source>
</evidence>
<feature type="domain" description="FMN hydroxy acid dehydrogenase" evidence="8">
    <location>
        <begin position="10"/>
        <end position="368"/>
    </location>
</feature>
<feature type="binding site" evidence="7">
    <location>
        <position position="261"/>
    </location>
    <ligand>
        <name>FMN</name>
        <dbReference type="ChEBI" id="CHEBI:58210"/>
    </ligand>
</feature>
<name>A0A109BAJ7_HYPSL</name>
<evidence type="ECO:0000256" key="6">
    <source>
        <dbReference type="PIRSR" id="PIRSR000138-1"/>
    </source>
</evidence>
<keyword evidence="10" id="KW-1185">Reference proteome</keyword>
<feature type="binding site" evidence="7">
    <location>
        <position position="141"/>
    </location>
    <ligand>
        <name>glyoxylate</name>
        <dbReference type="ChEBI" id="CHEBI:36655"/>
    </ligand>
</feature>
<dbReference type="Pfam" id="PF01070">
    <property type="entry name" value="FMN_dh"/>
    <property type="match status" value="1"/>
</dbReference>
<comment type="similarity">
    <text evidence="5">Belongs to the FMN-dependent alpha-hydroxy acid dehydrogenase family.</text>
</comment>
<evidence type="ECO:0000256" key="3">
    <source>
        <dbReference type="ARBA" id="ARBA00022643"/>
    </source>
</evidence>
<feature type="active site" description="Proton acceptor" evidence="6">
    <location>
        <position position="263"/>
    </location>
</feature>
<feature type="binding site" evidence="7">
    <location>
        <position position="36"/>
    </location>
    <ligand>
        <name>glyoxylate</name>
        <dbReference type="ChEBI" id="CHEBI:36655"/>
    </ligand>
</feature>
<dbReference type="Proteomes" id="UP000059074">
    <property type="component" value="Unassembled WGS sequence"/>
</dbReference>
<dbReference type="Gene3D" id="3.20.20.70">
    <property type="entry name" value="Aldolase class I"/>
    <property type="match status" value="1"/>
</dbReference>
<evidence type="ECO:0000259" key="8">
    <source>
        <dbReference type="PROSITE" id="PS51349"/>
    </source>
</evidence>
<feature type="binding site" evidence="7">
    <location>
        <begin position="317"/>
        <end position="318"/>
    </location>
    <ligand>
        <name>FMN</name>
        <dbReference type="ChEBI" id="CHEBI:58210"/>
    </ligand>
</feature>
<evidence type="ECO:0000256" key="2">
    <source>
        <dbReference type="ARBA" id="ARBA00022630"/>
    </source>
</evidence>
<reference evidence="9 10" key="1">
    <citation type="submission" date="2015-10" db="EMBL/GenBank/DDBJ databases">
        <title>Transcriptomic analysis of a linuron degrading triple-species bacterial consortium.</title>
        <authorList>
            <person name="Albers P."/>
        </authorList>
    </citation>
    <scope>NUCLEOTIDE SEQUENCE [LARGE SCALE GENOMIC DNA]</scope>
    <source>
        <strain evidence="9 10">WDL6</strain>
    </source>
</reference>
<dbReference type="GO" id="GO:0010181">
    <property type="term" value="F:FMN binding"/>
    <property type="evidence" value="ECO:0007669"/>
    <property type="project" value="InterPro"/>
</dbReference>
<comment type="caution">
    <text evidence="9">The sequence shown here is derived from an EMBL/GenBank/DDBJ whole genome shotgun (WGS) entry which is preliminary data.</text>
</comment>
<feature type="binding site" evidence="7">
    <location>
        <position position="176"/>
    </location>
    <ligand>
        <name>glyoxylate</name>
        <dbReference type="ChEBI" id="CHEBI:36655"/>
    </ligand>
</feature>
<dbReference type="InterPro" id="IPR013785">
    <property type="entry name" value="Aldolase_TIM"/>
</dbReference>
<sequence length="372" mass="39711">MTDTLPTLADIPNGIVSLSDYERFAGETLDTNAWAYFSGASADEITARWNRQAFDRVGLESRVLRHGKGGHTRVELFGKKFEHPILVAPVAHQMLAHPDGEQATAVAAAALDAGFVVSTLASMRLEDIAVAAGPRIWFQLYMQPDRAATLDLVRRAETAGYEAIVVTVDAPVSGARNREQRAGFRLPDGMSAVNLGDYAQHVPSAALQSVVFEHFLPIAAVWSDIEWLAANTSLPVILKGILNADDAERALGYGAAGLIVSNHGGRTLDTLPPTFTVLPRIVDRVAGRAPVLVDGGIRRGTDVLKCIACGASAVMVGRPIVYGLAVAGVRGVAHVLRILRDELELAMALTGCRTLSDAGRDLLVTDPLQLKL</sequence>
<dbReference type="FunFam" id="3.20.20.70:FF:000029">
    <property type="entry name" value="L-lactate dehydrogenase"/>
    <property type="match status" value="1"/>
</dbReference>
<keyword evidence="3 7" id="KW-0288">FMN</keyword>
<dbReference type="InterPro" id="IPR012133">
    <property type="entry name" value="Alpha-hydoxy_acid_DH_FMN"/>
</dbReference>
<feature type="binding site" evidence="7">
    <location>
        <position position="239"/>
    </location>
    <ligand>
        <name>FMN</name>
        <dbReference type="ChEBI" id="CHEBI:58210"/>
    </ligand>
</feature>
<gene>
    <name evidence="9" type="ORF">APY04_2988</name>
</gene>
<evidence type="ECO:0000313" key="9">
    <source>
        <dbReference type="EMBL" id="KWT65239.1"/>
    </source>
</evidence>
<evidence type="ECO:0000256" key="7">
    <source>
        <dbReference type="PIRSR" id="PIRSR000138-2"/>
    </source>
</evidence>
<feature type="binding site" evidence="7">
    <location>
        <position position="139"/>
    </location>
    <ligand>
        <name>FMN</name>
        <dbReference type="ChEBI" id="CHEBI:58210"/>
    </ligand>
</feature>
<dbReference type="CDD" id="cd02809">
    <property type="entry name" value="alpha_hydroxyacid_oxid_FMN"/>
    <property type="match status" value="1"/>
</dbReference>
<dbReference type="InterPro" id="IPR037396">
    <property type="entry name" value="FMN_HAD"/>
</dbReference>
<evidence type="ECO:0000256" key="4">
    <source>
        <dbReference type="ARBA" id="ARBA00023002"/>
    </source>
</evidence>
<evidence type="ECO:0000256" key="5">
    <source>
        <dbReference type="ARBA" id="ARBA00024042"/>
    </source>
</evidence>
<dbReference type="EC" id="1.1.2.3" evidence="9"/>
<feature type="binding site" evidence="7">
    <location>
        <position position="266"/>
    </location>
    <ligand>
        <name>glyoxylate</name>
        <dbReference type="ChEBI" id="CHEBI:36655"/>
    </ligand>
</feature>
<feature type="binding site" evidence="7">
    <location>
        <position position="167"/>
    </location>
    <ligand>
        <name>glyoxylate</name>
        <dbReference type="ChEBI" id="CHEBI:36655"/>
    </ligand>
</feature>
<dbReference type="GO" id="GO:0004460">
    <property type="term" value="F:L-lactate dehydrogenase (cytochrome) activity"/>
    <property type="evidence" value="ECO:0007669"/>
    <property type="project" value="UniProtKB-EC"/>
</dbReference>
<dbReference type="PROSITE" id="PS51349">
    <property type="entry name" value="FMN_HYDROXY_ACID_DH_2"/>
    <property type="match status" value="1"/>
</dbReference>
<feature type="binding site" evidence="7">
    <location>
        <begin position="89"/>
        <end position="91"/>
    </location>
    <ligand>
        <name>FMN</name>
        <dbReference type="ChEBI" id="CHEBI:58210"/>
    </ligand>
</feature>
<proteinExistence type="inferred from homology"/>